<dbReference type="KEGG" id="salf:SMD44_08322"/>
<dbReference type="Proteomes" id="UP000195880">
    <property type="component" value="Chromosome"/>
</dbReference>
<dbReference type="AlphaFoldDB" id="A0A1Z1WQX5"/>
<proteinExistence type="predicted"/>
<evidence type="ECO:0000313" key="2">
    <source>
        <dbReference type="Proteomes" id="UP000195880"/>
    </source>
</evidence>
<evidence type="ECO:0000313" key="1">
    <source>
        <dbReference type="EMBL" id="ARX88835.1"/>
    </source>
</evidence>
<name>A0A1Z1WQX5_9ACTN</name>
<organism evidence="1 2">
    <name type="scientific">Streptomyces alboflavus</name>
    <dbReference type="NCBI Taxonomy" id="67267"/>
    <lineage>
        <taxon>Bacteria</taxon>
        <taxon>Bacillati</taxon>
        <taxon>Actinomycetota</taxon>
        <taxon>Actinomycetes</taxon>
        <taxon>Kitasatosporales</taxon>
        <taxon>Streptomycetaceae</taxon>
        <taxon>Streptomyces</taxon>
    </lineage>
</organism>
<keyword evidence="2" id="KW-1185">Reference proteome</keyword>
<gene>
    <name evidence="1" type="ORF">SMD44_08322</name>
</gene>
<dbReference type="EMBL" id="CP021748">
    <property type="protein sequence ID" value="ARX88835.1"/>
    <property type="molecule type" value="Genomic_DNA"/>
</dbReference>
<sequence>MTGTFTWPPVMSENLCAWLAICSKTRNISDGIWNSMTGRCPDRAAPVAKLVNACSDSGVSTIRSGPKRCASALGDVGDAHPDVLAEHADAGVPLQLVAQGTGERGQIAELRHGCSLPPGA</sequence>
<reference evidence="1 2" key="1">
    <citation type="submission" date="2017-05" db="EMBL/GenBank/DDBJ databases">
        <title>Streptomyces alboflavus Genome sequencing and assembly.</title>
        <authorList>
            <person name="Wang Y."/>
            <person name="Du B."/>
            <person name="Ding Y."/>
            <person name="Liu H."/>
            <person name="Hou Q."/>
            <person name="Liu K."/>
            <person name="Wang C."/>
            <person name="Yao L."/>
        </authorList>
    </citation>
    <scope>NUCLEOTIDE SEQUENCE [LARGE SCALE GENOMIC DNA]</scope>
    <source>
        <strain evidence="1 2">MDJK44</strain>
    </source>
</reference>
<accession>A0A1Z1WQX5</accession>
<protein>
    <submittedName>
        <fullName evidence="1">Uncharacterized protein</fullName>
    </submittedName>
</protein>